<reference evidence="2 3" key="1">
    <citation type="journal article" date="2018" name="J. Allergy Clin. Immunol.">
        <title>High-quality assembly of Dermatophagoides pteronyssinus genome and transcriptome reveals a wide range of novel allergens.</title>
        <authorList>
            <person name="Liu X.Y."/>
            <person name="Yang K.Y."/>
            <person name="Wang M.Q."/>
            <person name="Kwok J.S."/>
            <person name="Zeng X."/>
            <person name="Yang Z."/>
            <person name="Xiao X.J."/>
            <person name="Lau C.P."/>
            <person name="Li Y."/>
            <person name="Huang Z.M."/>
            <person name="Ba J.G."/>
            <person name="Yim A.K."/>
            <person name="Ouyang C.Y."/>
            <person name="Ngai S.M."/>
            <person name="Chan T.F."/>
            <person name="Leung E.L."/>
            <person name="Liu L."/>
            <person name="Liu Z.G."/>
            <person name="Tsui S.K."/>
        </authorList>
    </citation>
    <scope>NUCLEOTIDE SEQUENCE [LARGE SCALE GENOMIC DNA]</scope>
    <source>
        <strain evidence="2">Derp</strain>
    </source>
</reference>
<accession>A0ABQ8IX13</accession>
<dbReference type="Proteomes" id="UP000887458">
    <property type="component" value="Unassembled WGS sequence"/>
</dbReference>
<proteinExistence type="predicted"/>
<feature type="transmembrane region" description="Helical" evidence="1">
    <location>
        <begin position="15"/>
        <end position="36"/>
    </location>
</feature>
<evidence type="ECO:0000313" key="3">
    <source>
        <dbReference type="Proteomes" id="UP000887458"/>
    </source>
</evidence>
<evidence type="ECO:0000256" key="1">
    <source>
        <dbReference type="SAM" id="Phobius"/>
    </source>
</evidence>
<gene>
    <name evidence="2" type="ORF">DERP_008655</name>
</gene>
<organism evidence="2 3">
    <name type="scientific">Dermatophagoides pteronyssinus</name>
    <name type="common">European house dust mite</name>
    <dbReference type="NCBI Taxonomy" id="6956"/>
    <lineage>
        <taxon>Eukaryota</taxon>
        <taxon>Metazoa</taxon>
        <taxon>Ecdysozoa</taxon>
        <taxon>Arthropoda</taxon>
        <taxon>Chelicerata</taxon>
        <taxon>Arachnida</taxon>
        <taxon>Acari</taxon>
        <taxon>Acariformes</taxon>
        <taxon>Sarcoptiformes</taxon>
        <taxon>Astigmata</taxon>
        <taxon>Psoroptidia</taxon>
        <taxon>Analgoidea</taxon>
        <taxon>Pyroglyphidae</taxon>
        <taxon>Dermatophagoidinae</taxon>
        <taxon>Dermatophagoides</taxon>
    </lineage>
</organism>
<comment type="caution">
    <text evidence="2">The sequence shown here is derived from an EMBL/GenBank/DDBJ whole genome shotgun (WGS) entry which is preliminary data.</text>
</comment>
<reference evidence="2 3" key="2">
    <citation type="journal article" date="2022" name="Mol. Biol. Evol.">
        <title>Comparative Genomics Reveals Insights into the Divergent Evolution of Astigmatic Mites and Household Pest Adaptations.</title>
        <authorList>
            <person name="Xiong Q."/>
            <person name="Wan A.T."/>
            <person name="Liu X."/>
            <person name="Fung C.S."/>
            <person name="Xiao X."/>
            <person name="Malainual N."/>
            <person name="Hou J."/>
            <person name="Wang L."/>
            <person name="Wang M."/>
            <person name="Yang K.Y."/>
            <person name="Cui Y."/>
            <person name="Leung E.L."/>
            <person name="Nong W."/>
            <person name="Shin S.K."/>
            <person name="Au S.W."/>
            <person name="Jeong K.Y."/>
            <person name="Chew F.T."/>
            <person name="Hui J.H."/>
            <person name="Leung T.F."/>
            <person name="Tungtrongchitr A."/>
            <person name="Zhong N."/>
            <person name="Liu Z."/>
            <person name="Tsui S.K."/>
        </authorList>
    </citation>
    <scope>NUCLEOTIDE SEQUENCE [LARGE SCALE GENOMIC DNA]</scope>
    <source>
        <strain evidence="2">Derp</strain>
    </source>
</reference>
<dbReference type="EMBL" id="NJHN03000105">
    <property type="protein sequence ID" value="KAH9414814.1"/>
    <property type="molecule type" value="Genomic_DNA"/>
</dbReference>
<name>A0ABQ8IX13_DERPT</name>
<keyword evidence="1" id="KW-1133">Transmembrane helix</keyword>
<keyword evidence="1" id="KW-0472">Membrane</keyword>
<keyword evidence="3" id="KW-1185">Reference proteome</keyword>
<protein>
    <submittedName>
        <fullName evidence="2">Uncharacterized protein</fullName>
    </submittedName>
</protein>
<keyword evidence="1" id="KW-0812">Transmembrane</keyword>
<evidence type="ECO:0000313" key="2">
    <source>
        <dbReference type="EMBL" id="KAH9414814.1"/>
    </source>
</evidence>
<sequence>MEYYYLSRQINKIPVVHVNQMFVFLKNILLLLLLLYRFEQRYLFHIEYSSLIIIIFDLNIETRKSDSMDMKKNKLY</sequence>